<dbReference type="Proteomes" id="UP000325313">
    <property type="component" value="Unassembled WGS sequence"/>
</dbReference>
<feature type="signal peptide" evidence="2">
    <location>
        <begin position="1"/>
        <end position="20"/>
    </location>
</feature>
<name>A0A5B0Q2B1_PUCGR</name>
<evidence type="ECO:0000313" key="5">
    <source>
        <dbReference type="Proteomes" id="UP000324748"/>
    </source>
</evidence>
<dbReference type="Proteomes" id="UP000324748">
    <property type="component" value="Unassembled WGS sequence"/>
</dbReference>
<evidence type="ECO:0000256" key="2">
    <source>
        <dbReference type="SAM" id="SignalP"/>
    </source>
</evidence>
<keyword evidence="2" id="KW-0732">Signal</keyword>
<feature type="compositionally biased region" description="Polar residues" evidence="1">
    <location>
        <begin position="203"/>
        <end position="216"/>
    </location>
</feature>
<protein>
    <submittedName>
        <fullName evidence="3">Uncharacterized protein</fullName>
    </submittedName>
</protein>
<evidence type="ECO:0000313" key="3">
    <source>
        <dbReference type="EMBL" id="KAA1107217.1"/>
    </source>
</evidence>
<dbReference type="OrthoDB" id="2503968at2759"/>
<dbReference type="PANTHER" id="PTHR35396">
    <property type="entry name" value="SMALL SECRETED PROTEIN"/>
    <property type="match status" value="1"/>
</dbReference>
<feature type="chain" id="PRO_5036366486" evidence="2">
    <location>
        <begin position="21"/>
        <end position="216"/>
    </location>
</feature>
<dbReference type="AlphaFoldDB" id="A0A5B0Q2B1"/>
<proteinExistence type="predicted"/>
<comment type="caution">
    <text evidence="3">The sequence shown here is derived from an EMBL/GenBank/DDBJ whole genome shotgun (WGS) entry which is preliminary data.</text>
</comment>
<organism evidence="3 5">
    <name type="scientific">Puccinia graminis f. sp. tritici</name>
    <dbReference type="NCBI Taxonomy" id="56615"/>
    <lineage>
        <taxon>Eukaryota</taxon>
        <taxon>Fungi</taxon>
        <taxon>Dikarya</taxon>
        <taxon>Basidiomycota</taxon>
        <taxon>Pucciniomycotina</taxon>
        <taxon>Pucciniomycetes</taxon>
        <taxon>Pucciniales</taxon>
        <taxon>Pucciniaceae</taxon>
        <taxon>Puccinia</taxon>
    </lineage>
</organism>
<feature type="compositionally biased region" description="Low complexity" evidence="1">
    <location>
        <begin position="191"/>
        <end position="202"/>
    </location>
</feature>
<dbReference type="PANTHER" id="PTHR35396:SF1">
    <property type="entry name" value="SMALL SECRETED PROTEIN"/>
    <property type="match status" value="1"/>
</dbReference>
<accession>A0A5B0Q2B1</accession>
<evidence type="ECO:0000256" key="1">
    <source>
        <dbReference type="SAM" id="MobiDB-lite"/>
    </source>
</evidence>
<feature type="region of interest" description="Disordered" evidence="1">
    <location>
        <begin position="107"/>
        <end position="216"/>
    </location>
</feature>
<evidence type="ECO:0000313" key="4">
    <source>
        <dbReference type="EMBL" id="KAA1132290.1"/>
    </source>
</evidence>
<dbReference type="EMBL" id="VSWC01000029">
    <property type="protein sequence ID" value="KAA1107217.1"/>
    <property type="molecule type" value="Genomic_DNA"/>
</dbReference>
<evidence type="ECO:0000313" key="6">
    <source>
        <dbReference type="Proteomes" id="UP000325313"/>
    </source>
</evidence>
<feature type="compositionally biased region" description="Polar residues" evidence="1">
    <location>
        <begin position="153"/>
        <end position="183"/>
    </location>
</feature>
<keyword evidence="5" id="KW-1185">Reference proteome</keyword>
<dbReference type="EMBL" id="VDEP01000085">
    <property type="protein sequence ID" value="KAA1132290.1"/>
    <property type="molecule type" value="Genomic_DNA"/>
</dbReference>
<reference evidence="5 6" key="1">
    <citation type="submission" date="2019-05" db="EMBL/GenBank/DDBJ databases">
        <title>Emergence of the Ug99 lineage of the wheat stem rust pathogen through somatic hybridization.</title>
        <authorList>
            <person name="Li F."/>
            <person name="Upadhyaya N.M."/>
            <person name="Sperschneider J."/>
            <person name="Matny O."/>
            <person name="Nguyen-Phuc H."/>
            <person name="Mago R."/>
            <person name="Raley C."/>
            <person name="Miller M.E."/>
            <person name="Silverstein K.A.T."/>
            <person name="Henningsen E."/>
            <person name="Hirsch C.D."/>
            <person name="Visser B."/>
            <person name="Pretorius Z.A."/>
            <person name="Steffenson B.J."/>
            <person name="Schwessinger B."/>
            <person name="Dodds P.N."/>
            <person name="Figueroa M."/>
        </authorList>
    </citation>
    <scope>NUCLEOTIDE SEQUENCE [LARGE SCALE GENOMIC DNA]</scope>
    <source>
        <strain evidence="3">21-0</strain>
        <strain evidence="4 6">Ug99</strain>
    </source>
</reference>
<sequence length="216" mass="22284">MLKDSVVVLCLFLLSAGVSATRDPATGHSLGKKPSEKFIATASPTVASGIQASECSHNTRMSNQKFAWFKIDPTKVNQNGSTYGTCYATTKVPASNQLETNSGFNSFFWQKSGGQSGPGTGPIRDPNNGKAGYEDNTGKFHLGKPTSNGGGSKANNENATVNRTGSGGNPASNGRSRTGTSANEKPGSRGSTTSNTDTSTNTGAKQNQKPTGGNKA</sequence>
<gene>
    <name evidence="3" type="ORF">PGT21_006630</name>
    <name evidence="4" type="ORF">PGTUg99_004876</name>
</gene>